<evidence type="ECO:0000256" key="1">
    <source>
        <dbReference type="SAM" id="SignalP"/>
    </source>
</evidence>
<dbReference type="AlphaFoldDB" id="A0AAE0BET1"/>
<keyword evidence="4" id="KW-1185">Reference proteome</keyword>
<feature type="domain" description="Right handed beta helix" evidence="2">
    <location>
        <begin position="317"/>
        <end position="483"/>
    </location>
</feature>
<organism evidence="3 4">
    <name type="scientific">Cymbomonas tetramitiformis</name>
    <dbReference type="NCBI Taxonomy" id="36881"/>
    <lineage>
        <taxon>Eukaryota</taxon>
        <taxon>Viridiplantae</taxon>
        <taxon>Chlorophyta</taxon>
        <taxon>Pyramimonadophyceae</taxon>
        <taxon>Pyramimonadales</taxon>
        <taxon>Pyramimonadaceae</taxon>
        <taxon>Cymbomonas</taxon>
    </lineage>
</organism>
<protein>
    <recommendedName>
        <fullName evidence="2">Right handed beta helix domain-containing protein</fullName>
    </recommendedName>
</protein>
<gene>
    <name evidence="3" type="ORF">CYMTET_55050</name>
</gene>
<name>A0AAE0BET1_9CHLO</name>
<dbReference type="PANTHER" id="PTHR11319:SF35">
    <property type="entry name" value="OUTER MEMBRANE PROTEIN PMPC-RELATED"/>
    <property type="match status" value="1"/>
</dbReference>
<feature type="signal peptide" evidence="1">
    <location>
        <begin position="1"/>
        <end position="19"/>
    </location>
</feature>
<comment type="caution">
    <text evidence="3">The sequence shown here is derived from an EMBL/GenBank/DDBJ whole genome shotgun (WGS) entry which is preliminary data.</text>
</comment>
<dbReference type="SUPFAM" id="SSF51126">
    <property type="entry name" value="Pectin lyase-like"/>
    <property type="match status" value="2"/>
</dbReference>
<reference evidence="3 4" key="1">
    <citation type="journal article" date="2015" name="Genome Biol. Evol.">
        <title>Comparative Genomics of a Bacterivorous Green Alga Reveals Evolutionary Causalities and Consequences of Phago-Mixotrophic Mode of Nutrition.</title>
        <authorList>
            <person name="Burns J.A."/>
            <person name="Paasch A."/>
            <person name="Narechania A."/>
            <person name="Kim E."/>
        </authorList>
    </citation>
    <scope>NUCLEOTIDE SEQUENCE [LARGE SCALE GENOMIC DNA]</scope>
    <source>
        <strain evidence="3 4">PLY_AMNH</strain>
    </source>
</reference>
<dbReference type="InterPro" id="IPR039448">
    <property type="entry name" value="Beta_helix"/>
</dbReference>
<evidence type="ECO:0000313" key="4">
    <source>
        <dbReference type="Proteomes" id="UP001190700"/>
    </source>
</evidence>
<evidence type="ECO:0000259" key="2">
    <source>
        <dbReference type="Pfam" id="PF13229"/>
    </source>
</evidence>
<proteinExistence type="predicted"/>
<keyword evidence="1" id="KW-0732">Signal</keyword>
<dbReference type="PANTHER" id="PTHR11319">
    <property type="entry name" value="G PROTEIN-COUPLED RECEPTOR-RELATED"/>
    <property type="match status" value="1"/>
</dbReference>
<feature type="chain" id="PRO_5042027005" description="Right handed beta helix domain-containing protein" evidence="1">
    <location>
        <begin position="20"/>
        <end position="1200"/>
    </location>
</feature>
<sequence length="1200" mass="121886">MAVFAKRLSVLSTLLVVHGISSEHESFGALLLREKSDELCNVFHLVPFDSLTTTDPDVEQVVRSVLLELNCTSPTCSLLKVVAAFKKPPSVFHVTLQVERTFTRNATIETIQAEVIVGLRGIEHVCSLELLTPQEPQRDPRTSRRILQTQTTRAEAGSVKCSDRAQHGSGGAWRDSRGKSCADYAALRYCTPAGGYGVGWKDILLPFQMFASSQEDARWACCSCGGGETAGGAPTTGETIVVEGSSVNISSVNRSAAGLELWAAVGNIAVNTVLLNVSVTLTEPLPLVTRALQVACVQQGLASCVIDADGRFGIFTVAGGSGDLLLRNLKLTNGAAAFGAAVSVDDGAYATLQGCHAANNSAEEGGGVLFALYAQDVTLEGCMMSGNRASGATGGGAVLALAGESGDFTDAAANRTVCLDGVVSLSGCNVTGNHASQGSGGALRANFNSTVNIINSSLTGNSASDAGGGVHGAGHGVTVIMNTTTLEANSAARGGALAVLREQDQCDSMTTTHVTVTLVDTELRSNSASQLGGAVCLMFMGGLVEILGCTFSRNLAPFEGGIKSGSENGGGISVATTGAGRLELRSSTFSENAATGEAAWASCASQQSEAAWASCASRQGEAAWGWGPQGPSAGFLRAPIYAERGGMSVSGGMVVSMSDVLMSSNRAALVGAALVLQMVHALVMSDSILRGNTASFERSGHQHGGALCILSEARLEGHFSILRSQLLGNSAATDGGAVACILCDGVVIALEGCVLGGNAATEGHGGVVNMDGGALSISGSFVSSNKAQGKGGVVHMEAAGSVLFNHSHFELNRATLEGGVLFASAGQNISVVLESAMVANNSAGMHGGVLAVVQGLSGQPGVAFLHVTACVAHRNFAGGSGGFLFGLGVQALAMLGSRLTELSAMDSGGALRLESVAEVSLEDVVMANCSAGTMQAKDGGGALSGVGLEQLTMRSVSFRHNSALTAGAVQLEDAATVALTNISVWDTVGGGAVWVSAVSRSVKLQLDEATVAGGAYASTAIQQGGDIRCGGALSLTANSTAGATLEAEINRTLFALNIGHSRGGGICLVGAAAAAIHHSEFANNHVLGTDGECAFFNMQSVISCTGNPSLGGAVHIAGAAAALSLLDVALRENWAYLGGALSVQDRGNLHIVRCNFSANRAAVGPAIYSAVPQANIQLLDSAFHRNQARPQNAAPGPTIA</sequence>
<accession>A0AAE0BET1</accession>
<dbReference type="Pfam" id="PF13229">
    <property type="entry name" value="Beta_helix"/>
    <property type="match status" value="1"/>
</dbReference>
<dbReference type="EMBL" id="LGRX02035481">
    <property type="protein sequence ID" value="KAK3234705.1"/>
    <property type="molecule type" value="Genomic_DNA"/>
</dbReference>
<dbReference type="Proteomes" id="UP001190700">
    <property type="component" value="Unassembled WGS sequence"/>
</dbReference>
<dbReference type="InterPro" id="IPR011050">
    <property type="entry name" value="Pectin_lyase_fold/virulence"/>
</dbReference>
<evidence type="ECO:0000313" key="3">
    <source>
        <dbReference type="EMBL" id="KAK3234705.1"/>
    </source>
</evidence>